<evidence type="ECO:0000313" key="2">
    <source>
        <dbReference type="EMBL" id="VVN72865.1"/>
    </source>
</evidence>
<sequence length="166" mass="18270">MIAEKYILLLQFGASVFMATDYFFAEKQRQVINHAINSHLEPLRTSVETDLKVKVSSALESWVSIVWPFLLCASGFLIATYVLPYAAGKIHNLITLAALLVVSLIVISNAKKAFDLIVTILAPIIFSSALLVVTRFLINCPKGTVFGIGFVFLIASFVCRSANISW</sequence>
<accession>A0A5E7A4A1</accession>
<feature type="transmembrane region" description="Helical" evidence="1">
    <location>
        <begin position="114"/>
        <end position="138"/>
    </location>
</feature>
<feature type="transmembrane region" description="Helical" evidence="1">
    <location>
        <begin position="144"/>
        <end position="162"/>
    </location>
</feature>
<keyword evidence="1" id="KW-0812">Transmembrane</keyword>
<keyword evidence="1" id="KW-0472">Membrane</keyword>
<proteinExistence type="predicted"/>
<dbReference type="RefSeq" id="WP_150601556.1">
    <property type="nucleotide sequence ID" value="NZ_CABVHX010000002.1"/>
</dbReference>
<evidence type="ECO:0000313" key="3">
    <source>
        <dbReference type="Proteomes" id="UP000325375"/>
    </source>
</evidence>
<feature type="transmembrane region" description="Helical" evidence="1">
    <location>
        <begin position="6"/>
        <end position="24"/>
    </location>
</feature>
<organism evidence="2 3">
    <name type="scientific">Pseudomonas fluorescens</name>
    <dbReference type="NCBI Taxonomy" id="294"/>
    <lineage>
        <taxon>Bacteria</taxon>
        <taxon>Pseudomonadati</taxon>
        <taxon>Pseudomonadota</taxon>
        <taxon>Gammaproteobacteria</taxon>
        <taxon>Pseudomonadales</taxon>
        <taxon>Pseudomonadaceae</taxon>
        <taxon>Pseudomonas</taxon>
    </lineage>
</organism>
<gene>
    <name evidence="2" type="ORF">PS718_00534</name>
</gene>
<name>A0A5E7A4A1_PSEFL</name>
<reference evidence="2 3" key="1">
    <citation type="submission" date="2019-09" db="EMBL/GenBank/DDBJ databases">
        <authorList>
            <person name="Chandra G."/>
            <person name="Truman W A."/>
        </authorList>
    </citation>
    <scope>NUCLEOTIDE SEQUENCE [LARGE SCALE GENOMIC DNA]</scope>
    <source>
        <strain evidence="2">PS718</strain>
    </source>
</reference>
<feature type="transmembrane region" description="Helical" evidence="1">
    <location>
        <begin position="90"/>
        <end position="107"/>
    </location>
</feature>
<dbReference type="EMBL" id="CABVHX010000002">
    <property type="protein sequence ID" value="VVN72865.1"/>
    <property type="molecule type" value="Genomic_DNA"/>
</dbReference>
<keyword evidence="1" id="KW-1133">Transmembrane helix</keyword>
<dbReference type="AlphaFoldDB" id="A0A5E7A4A1"/>
<dbReference type="Proteomes" id="UP000325375">
    <property type="component" value="Unassembled WGS sequence"/>
</dbReference>
<protein>
    <submittedName>
        <fullName evidence="2">Uncharacterized protein</fullName>
    </submittedName>
</protein>
<feature type="transmembrane region" description="Helical" evidence="1">
    <location>
        <begin position="62"/>
        <end position="84"/>
    </location>
</feature>
<evidence type="ECO:0000256" key="1">
    <source>
        <dbReference type="SAM" id="Phobius"/>
    </source>
</evidence>